<protein>
    <submittedName>
        <fullName evidence="2">Uncharacterized protein</fullName>
    </submittedName>
</protein>
<comment type="caution">
    <text evidence="2">The sequence shown here is derived from an EMBL/GenBank/DDBJ whole genome shotgun (WGS) entry which is preliminary data.</text>
</comment>
<accession>A0A3E1BQQ4</accession>
<gene>
    <name evidence="2" type="ORF">B5K10_09410</name>
</gene>
<proteinExistence type="predicted"/>
<feature type="compositionally biased region" description="Polar residues" evidence="1">
    <location>
        <begin position="204"/>
        <end position="228"/>
    </location>
</feature>
<evidence type="ECO:0000313" key="3">
    <source>
        <dbReference type="Proteomes" id="UP000256748"/>
    </source>
</evidence>
<dbReference type="Gene3D" id="3.90.226.10">
    <property type="entry name" value="2-enoyl-CoA Hydratase, Chain A, domain 1"/>
    <property type="match status" value="1"/>
</dbReference>
<feature type="region of interest" description="Disordered" evidence="1">
    <location>
        <begin position="200"/>
        <end position="233"/>
    </location>
</feature>
<sequence length="430" mass="46200">MRHGVVLVPRILLLFVFVASLFAGPSCAAIIYERMTLPGDMRALVVSGEFEISDDPVAFAGEVALFKPAFITFRSVGGNVTTAMKIGRMIRALGISTLQIRSAECASACALAFVGGVRRSAEAGSIGVHQASFSDDAALDSKTAVTAVQAMTGEIIGYLTEMGVSPQLLQLSLSVESSDMRYLTSSEMANWGITTPGAVGGTDVVSTPSSTPAQVPTTSPSEDANPTSKSDDPSQAALAFVARYHDAWSLPNSQAMAFMRQAYADSVDFYGKQTSMADVLKDKETFAERWPDRAYSVRHGSETVSCIVTCRVTGTVEWFSRSVQRGKASSGIADFQVVWDPQSKKILSESSKVLKADKGLAEPSRLIAQWGEENGSCRGNSGDDPETWKACERRKAIGAKLDKIGWCYGREGEAGYQHQWHVCGQDSDRP</sequence>
<evidence type="ECO:0000256" key="1">
    <source>
        <dbReference type="SAM" id="MobiDB-lite"/>
    </source>
</evidence>
<evidence type="ECO:0000313" key="2">
    <source>
        <dbReference type="EMBL" id="RFB96695.1"/>
    </source>
</evidence>
<reference evidence="2 3" key="1">
    <citation type="submission" date="2017-03" db="EMBL/GenBank/DDBJ databases">
        <title>Genome analysis of Rhizobial strains effectives or ineffectives for nitrogen fixation isolated from bean seeds.</title>
        <authorList>
            <person name="Peralta H."/>
            <person name="Aguilar-Vera A."/>
            <person name="Mora Y."/>
            <person name="Vargas-Lagunas C."/>
            <person name="Girard L."/>
            <person name="Mora J."/>
        </authorList>
    </citation>
    <scope>NUCLEOTIDE SEQUENCE [LARGE SCALE GENOMIC DNA]</scope>
    <source>
        <strain evidence="2 3">CCGM5</strain>
    </source>
</reference>
<organism evidence="2 3">
    <name type="scientific">Rhizobium leguminosarum bv. trifolii</name>
    <dbReference type="NCBI Taxonomy" id="386"/>
    <lineage>
        <taxon>Bacteria</taxon>
        <taxon>Pseudomonadati</taxon>
        <taxon>Pseudomonadota</taxon>
        <taxon>Alphaproteobacteria</taxon>
        <taxon>Hyphomicrobiales</taxon>
        <taxon>Rhizobiaceae</taxon>
        <taxon>Rhizobium/Agrobacterium group</taxon>
        <taxon>Rhizobium</taxon>
    </lineage>
</organism>
<dbReference type="SUPFAM" id="SSF52096">
    <property type="entry name" value="ClpP/crotonase"/>
    <property type="match status" value="1"/>
</dbReference>
<name>A0A3E1BQQ4_RHILT</name>
<dbReference type="EMBL" id="NAOO01000009">
    <property type="protein sequence ID" value="RFB96695.1"/>
    <property type="molecule type" value="Genomic_DNA"/>
</dbReference>
<dbReference type="AlphaFoldDB" id="A0A3E1BQQ4"/>
<dbReference type="Proteomes" id="UP000256748">
    <property type="component" value="Unassembled WGS sequence"/>
</dbReference>
<dbReference type="InterPro" id="IPR029045">
    <property type="entry name" value="ClpP/crotonase-like_dom_sf"/>
</dbReference>